<dbReference type="RefSeq" id="WP_136414821.1">
    <property type="nucleotide sequence ID" value="NZ_CBFGAE010000086.1"/>
</dbReference>
<organism evidence="1 2">
    <name type="scientific">Duncaniella dubosii</name>
    <dbReference type="NCBI Taxonomy" id="2518971"/>
    <lineage>
        <taxon>Bacteria</taxon>
        <taxon>Pseudomonadati</taxon>
        <taxon>Bacteroidota</taxon>
        <taxon>Bacteroidia</taxon>
        <taxon>Bacteroidales</taxon>
        <taxon>Muribaculaceae</taxon>
        <taxon>Duncaniella</taxon>
    </lineage>
</organism>
<dbReference type="Pfam" id="PF14109">
    <property type="entry name" value="GldH_lipo"/>
    <property type="match status" value="1"/>
</dbReference>
<keyword evidence="2" id="KW-1185">Reference proteome</keyword>
<proteinExistence type="predicted"/>
<reference evidence="2" key="1">
    <citation type="submission" date="2019-02" db="EMBL/GenBank/DDBJ databases">
        <title>Isolation and identification of novel species under the genus Muribaculum.</title>
        <authorList>
            <person name="Miyake S."/>
            <person name="Ding Y."/>
            <person name="Low A."/>
            <person name="Soh M."/>
            <person name="Seedorf H."/>
        </authorList>
    </citation>
    <scope>NUCLEOTIDE SEQUENCE [LARGE SCALE GENOMIC DNA]</scope>
    <source>
        <strain evidence="2">H5</strain>
    </source>
</reference>
<dbReference type="PROSITE" id="PS51257">
    <property type="entry name" value="PROKAR_LIPOPROTEIN"/>
    <property type="match status" value="1"/>
</dbReference>
<evidence type="ECO:0000313" key="2">
    <source>
        <dbReference type="Proteomes" id="UP000297149"/>
    </source>
</evidence>
<dbReference type="AlphaFoldDB" id="A0A4P7W274"/>
<keyword evidence="1" id="KW-0449">Lipoprotein</keyword>
<evidence type="ECO:0000313" key="1">
    <source>
        <dbReference type="EMBL" id="QCD41937.1"/>
    </source>
</evidence>
<dbReference type="NCBIfam" id="TIGR03511">
    <property type="entry name" value="GldH_lipo"/>
    <property type="match status" value="1"/>
</dbReference>
<name>A0A4P7W274_9BACT</name>
<sequence>MRSLLFYIASSLVILFLTACEGGRRDYSRWANISPEGWIYADTVLLLPADTSLHDNDSLVNAALKVALRHSNAYLYSNIWLELTYHTDNHRLVRDTLDIRLADVYGRWLGSGFGASYQREVTVSPAAVVDITRPIALRHIMRVDTLQGIEQVGIEVVR</sequence>
<protein>
    <submittedName>
        <fullName evidence="1">Gliding motility lipoprotein GldH</fullName>
    </submittedName>
</protein>
<dbReference type="KEGG" id="ddb:E7747_06360"/>
<dbReference type="InterPro" id="IPR020018">
    <property type="entry name" value="Motility-assoc_lipoprot_GldH"/>
</dbReference>
<dbReference type="Proteomes" id="UP000297149">
    <property type="component" value="Chromosome"/>
</dbReference>
<accession>A0A4P7W274</accession>
<gene>
    <name evidence="1" type="primary">gldH</name>
    <name evidence="1" type="ORF">E7747_06360</name>
</gene>
<dbReference type="EMBL" id="CP039396">
    <property type="protein sequence ID" value="QCD41937.1"/>
    <property type="molecule type" value="Genomic_DNA"/>
</dbReference>